<evidence type="ECO:0000256" key="1">
    <source>
        <dbReference type="SAM" id="Phobius"/>
    </source>
</evidence>
<evidence type="ECO:0000313" key="2">
    <source>
        <dbReference type="EMBL" id="EZA57027.1"/>
    </source>
</evidence>
<gene>
    <name evidence="2" type="ORF">X777_01633</name>
</gene>
<dbReference type="Proteomes" id="UP000053097">
    <property type="component" value="Unassembled WGS sequence"/>
</dbReference>
<reference evidence="2 3" key="1">
    <citation type="journal article" date="2014" name="Curr. Biol.">
        <title>The genome of the clonal raider ant Cerapachys biroi.</title>
        <authorList>
            <person name="Oxley P.R."/>
            <person name="Ji L."/>
            <person name="Fetter-Pruneda I."/>
            <person name="McKenzie S.K."/>
            <person name="Li C."/>
            <person name="Hu H."/>
            <person name="Zhang G."/>
            <person name="Kronauer D.J."/>
        </authorList>
    </citation>
    <scope>NUCLEOTIDE SEQUENCE [LARGE SCALE GENOMIC DNA]</scope>
</reference>
<sequence length="98" mass="11407">MDVAIRVSLYLAEGQLIVHFLGLLLILAVTALALRTARFLHGAPTATVRAHRLSSKRQGGYHWWSGRFVVKNPLDFTHYVRIQLWDELKTKRNWWKLI</sequence>
<keyword evidence="3" id="KW-1185">Reference proteome</keyword>
<organism evidence="2 3">
    <name type="scientific">Ooceraea biroi</name>
    <name type="common">Clonal raider ant</name>
    <name type="synonym">Cerapachys biroi</name>
    <dbReference type="NCBI Taxonomy" id="2015173"/>
    <lineage>
        <taxon>Eukaryota</taxon>
        <taxon>Metazoa</taxon>
        <taxon>Ecdysozoa</taxon>
        <taxon>Arthropoda</taxon>
        <taxon>Hexapoda</taxon>
        <taxon>Insecta</taxon>
        <taxon>Pterygota</taxon>
        <taxon>Neoptera</taxon>
        <taxon>Endopterygota</taxon>
        <taxon>Hymenoptera</taxon>
        <taxon>Apocrita</taxon>
        <taxon>Aculeata</taxon>
        <taxon>Formicoidea</taxon>
        <taxon>Formicidae</taxon>
        <taxon>Dorylinae</taxon>
        <taxon>Ooceraea</taxon>
    </lineage>
</organism>
<dbReference type="EMBL" id="KK107152">
    <property type="protein sequence ID" value="EZA57027.1"/>
    <property type="molecule type" value="Genomic_DNA"/>
</dbReference>
<feature type="transmembrane region" description="Helical" evidence="1">
    <location>
        <begin position="16"/>
        <end position="34"/>
    </location>
</feature>
<proteinExistence type="predicted"/>
<protein>
    <submittedName>
        <fullName evidence="2">Uncharacterized protein</fullName>
    </submittedName>
</protein>
<keyword evidence="1" id="KW-0472">Membrane</keyword>
<dbReference type="AlphaFoldDB" id="A0A026WLU4"/>
<keyword evidence="1" id="KW-1133">Transmembrane helix</keyword>
<accession>A0A026WLU4</accession>
<name>A0A026WLU4_OOCBI</name>
<keyword evidence="1" id="KW-0812">Transmembrane</keyword>
<evidence type="ECO:0000313" key="3">
    <source>
        <dbReference type="Proteomes" id="UP000053097"/>
    </source>
</evidence>